<gene>
    <name evidence="2" type="ORF">TR51_15945</name>
</gene>
<reference evidence="2 3" key="1">
    <citation type="submission" date="2015-02" db="EMBL/GenBank/DDBJ databases">
        <title>Draft genome sequence of Kitasatospora griseola MF730-N6, a bafilomycin, terpentecin and satosporin producer.</title>
        <authorList>
            <person name="Arens J.C."/>
            <person name="Haltli B."/>
            <person name="Kerr R.G."/>
        </authorList>
    </citation>
    <scope>NUCLEOTIDE SEQUENCE [LARGE SCALE GENOMIC DNA]</scope>
    <source>
        <strain evidence="2 3">MF730-N6</strain>
    </source>
</reference>
<sequence length="173" mass="18885">MLIGEKILLRARHESDVAVLHEELYEDVAMRTRTDGRPWRPLPVEASPFRATGAEEPAVFSVVERAGGELAGAAVLWGVNTHHRSAHLGMSLRPGVRGRGFGTDVVRVLCRYGFEVRGLHRLQVDTLADNAAMIGAAERAGFRVEGTMRGAAWVSGRFVDEVLLGMLAADWTP</sequence>
<dbReference type="GO" id="GO:0005737">
    <property type="term" value="C:cytoplasm"/>
    <property type="evidence" value="ECO:0007669"/>
    <property type="project" value="TreeGrafter"/>
</dbReference>
<dbReference type="RefSeq" id="WP_043911663.1">
    <property type="nucleotide sequence ID" value="NZ_JXZB01000002.1"/>
</dbReference>
<dbReference type="STRING" id="2064.TR51_15945"/>
<feature type="domain" description="N-acetyltransferase" evidence="1">
    <location>
        <begin position="7"/>
        <end position="169"/>
    </location>
</feature>
<dbReference type="GO" id="GO:1990189">
    <property type="term" value="F:protein N-terminal-serine acetyltransferase activity"/>
    <property type="evidence" value="ECO:0007669"/>
    <property type="project" value="TreeGrafter"/>
</dbReference>
<evidence type="ECO:0000313" key="3">
    <source>
        <dbReference type="Proteomes" id="UP000032066"/>
    </source>
</evidence>
<dbReference type="InterPro" id="IPR000182">
    <property type="entry name" value="GNAT_dom"/>
</dbReference>
<dbReference type="GO" id="GO:0008999">
    <property type="term" value="F:protein-N-terminal-alanine acetyltransferase activity"/>
    <property type="evidence" value="ECO:0007669"/>
    <property type="project" value="TreeGrafter"/>
</dbReference>
<dbReference type="SUPFAM" id="SSF55729">
    <property type="entry name" value="Acyl-CoA N-acyltransferases (Nat)"/>
    <property type="match status" value="1"/>
</dbReference>
<dbReference type="PATRIC" id="fig|2064.6.peg.3418"/>
<evidence type="ECO:0000313" key="2">
    <source>
        <dbReference type="EMBL" id="KIQ65395.1"/>
    </source>
</evidence>
<protein>
    <submittedName>
        <fullName evidence="2">GCN5 family acetyltransferase</fullName>
    </submittedName>
</protein>
<accession>A0A0D0NAW5</accession>
<comment type="caution">
    <text evidence="2">The sequence shown here is derived from an EMBL/GenBank/DDBJ whole genome shotgun (WGS) entry which is preliminary data.</text>
</comment>
<dbReference type="Gene3D" id="3.40.630.30">
    <property type="match status" value="1"/>
</dbReference>
<dbReference type="OrthoDB" id="9814648at2"/>
<proteinExistence type="predicted"/>
<dbReference type="PROSITE" id="PS51186">
    <property type="entry name" value="GNAT"/>
    <property type="match status" value="1"/>
</dbReference>
<dbReference type="InterPro" id="IPR016181">
    <property type="entry name" value="Acyl_CoA_acyltransferase"/>
</dbReference>
<evidence type="ECO:0000259" key="1">
    <source>
        <dbReference type="PROSITE" id="PS51186"/>
    </source>
</evidence>
<dbReference type="PANTHER" id="PTHR43441">
    <property type="entry name" value="RIBOSOMAL-PROTEIN-SERINE ACETYLTRANSFERASE"/>
    <property type="match status" value="1"/>
</dbReference>
<keyword evidence="2" id="KW-0808">Transferase</keyword>
<dbReference type="Pfam" id="PF13302">
    <property type="entry name" value="Acetyltransf_3"/>
    <property type="match status" value="1"/>
</dbReference>
<name>A0A0D0NAW5_KITGR</name>
<organism evidence="2 3">
    <name type="scientific">Kitasatospora griseola</name>
    <name type="common">Streptomyces griseolosporeus</name>
    <dbReference type="NCBI Taxonomy" id="2064"/>
    <lineage>
        <taxon>Bacteria</taxon>
        <taxon>Bacillati</taxon>
        <taxon>Actinomycetota</taxon>
        <taxon>Actinomycetes</taxon>
        <taxon>Kitasatosporales</taxon>
        <taxon>Streptomycetaceae</taxon>
        <taxon>Kitasatospora</taxon>
    </lineage>
</organism>
<keyword evidence="3" id="KW-1185">Reference proteome</keyword>
<dbReference type="Proteomes" id="UP000032066">
    <property type="component" value="Unassembled WGS sequence"/>
</dbReference>
<dbReference type="AlphaFoldDB" id="A0A0D0NAW5"/>
<dbReference type="InterPro" id="IPR051908">
    <property type="entry name" value="Ribosomal_N-acetyltransferase"/>
</dbReference>
<dbReference type="EMBL" id="JXZB01000002">
    <property type="protein sequence ID" value="KIQ65395.1"/>
    <property type="molecule type" value="Genomic_DNA"/>
</dbReference>
<dbReference type="PANTHER" id="PTHR43441:SF2">
    <property type="entry name" value="FAMILY ACETYLTRANSFERASE, PUTATIVE (AFU_ORTHOLOGUE AFUA_7G00850)-RELATED"/>
    <property type="match status" value="1"/>
</dbReference>